<protein>
    <submittedName>
        <fullName evidence="2">Uncharacterized protein</fullName>
    </submittedName>
</protein>
<keyword evidence="3" id="KW-1185">Reference proteome</keyword>
<keyword evidence="1" id="KW-1133">Transmembrane helix</keyword>
<evidence type="ECO:0000313" key="2">
    <source>
        <dbReference type="EMBL" id="GGA06962.1"/>
    </source>
</evidence>
<name>A0A8J2XJI6_9MICO</name>
<dbReference type="EMBL" id="BMFY01000003">
    <property type="protein sequence ID" value="GGA06962.1"/>
    <property type="molecule type" value="Genomic_DNA"/>
</dbReference>
<keyword evidence="1" id="KW-0472">Membrane</keyword>
<evidence type="ECO:0000313" key="3">
    <source>
        <dbReference type="Proteomes" id="UP000616114"/>
    </source>
</evidence>
<reference evidence="2" key="2">
    <citation type="submission" date="2020-09" db="EMBL/GenBank/DDBJ databases">
        <authorList>
            <person name="Sun Q."/>
            <person name="Zhou Y."/>
        </authorList>
    </citation>
    <scope>NUCLEOTIDE SEQUENCE</scope>
    <source>
        <strain evidence="2">CGMCC 1.12785</strain>
    </source>
</reference>
<feature type="transmembrane region" description="Helical" evidence="1">
    <location>
        <begin position="37"/>
        <end position="58"/>
    </location>
</feature>
<dbReference type="AlphaFoldDB" id="A0A8J2XJI6"/>
<keyword evidence="1" id="KW-0812">Transmembrane</keyword>
<evidence type="ECO:0000256" key="1">
    <source>
        <dbReference type="SAM" id="Phobius"/>
    </source>
</evidence>
<dbReference type="Proteomes" id="UP000616114">
    <property type="component" value="Unassembled WGS sequence"/>
</dbReference>
<reference evidence="2" key="1">
    <citation type="journal article" date="2014" name="Int. J. Syst. Evol. Microbiol.">
        <title>Complete genome sequence of Corynebacterium casei LMG S-19264T (=DSM 44701T), isolated from a smear-ripened cheese.</title>
        <authorList>
            <consortium name="US DOE Joint Genome Institute (JGI-PGF)"/>
            <person name="Walter F."/>
            <person name="Albersmeier A."/>
            <person name="Kalinowski J."/>
            <person name="Ruckert C."/>
        </authorList>
    </citation>
    <scope>NUCLEOTIDE SEQUENCE</scope>
    <source>
        <strain evidence="2">CGMCC 1.12785</strain>
    </source>
</reference>
<accession>A0A8J2XJI6</accession>
<proteinExistence type="predicted"/>
<organism evidence="2 3">
    <name type="scientific">Sediminivirga luteola</name>
    <dbReference type="NCBI Taxonomy" id="1774748"/>
    <lineage>
        <taxon>Bacteria</taxon>
        <taxon>Bacillati</taxon>
        <taxon>Actinomycetota</taxon>
        <taxon>Actinomycetes</taxon>
        <taxon>Micrococcales</taxon>
        <taxon>Brevibacteriaceae</taxon>
        <taxon>Sediminivirga</taxon>
    </lineage>
</organism>
<gene>
    <name evidence="2" type="ORF">GCM10011333_07030</name>
</gene>
<comment type="caution">
    <text evidence="2">The sequence shown here is derived from an EMBL/GenBank/DDBJ whole genome shotgun (WGS) entry which is preliminary data.</text>
</comment>
<sequence length="72" mass="7589">MQWERCATSALETGDVLTVWVTPSGFVAETSATTNRVLFGASVIGILTVVIGAGVIGARRQKRLPETTPGSR</sequence>